<comment type="caution">
    <text evidence="3">The sequence shown here is derived from an EMBL/GenBank/DDBJ whole genome shotgun (WGS) entry which is preliminary data.</text>
</comment>
<dbReference type="Pfam" id="PF03808">
    <property type="entry name" value="Glyco_tran_WecG"/>
    <property type="match status" value="1"/>
</dbReference>
<dbReference type="NCBIfam" id="TIGR00696">
    <property type="entry name" value="wecG_tagA_cpsF"/>
    <property type="match status" value="1"/>
</dbReference>
<accession>A0ABV9Z4I1</accession>
<evidence type="ECO:0000313" key="3">
    <source>
        <dbReference type="EMBL" id="MFC5069444.1"/>
    </source>
</evidence>
<keyword evidence="2" id="KW-0808">Transferase</keyword>
<dbReference type="RefSeq" id="WP_114958698.1">
    <property type="nucleotide sequence ID" value="NZ_JBHSJF010000007.1"/>
</dbReference>
<reference evidence="4" key="1">
    <citation type="journal article" date="2019" name="Int. J. Syst. Evol. Microbiol.">
        <title>The Global Catalogue of Microorganisms (GCM) 10K type strain sequencing project: providing services to taxonomists for standard genome sequencing and annotation.</title>
        <authorList>
            <consortium name="The Broad Institute Genomics Platform"/>
            <consortium name="The Broad Institute Genome Sequencing Center for Infectious Disease"/>
            <person name="Wu L."/>
            <person name="Ma J."/>
        </authorList>
    </citation>
    <scope>NUCLEOTIDE SEQUENCE [LARGE SCALE GENOMIC DNA]</scope>
    <source>
        <strain evidence="4">CGMCC 1.16444</strain>
    </source>
</reference>
<dbReference type="InterPro" id="IPR004629">
    <property type="entry name" value="WecG_TagA_CpsF"/>
</dbReference>
<dbReference type="Proteomes" id="UP001595796">
    <property type="component" value="Unassembled WGS sequence"/>
</dbReference>
<dbReference type="PANTHER" id="PTHR34136">
    <property type="match status" value="1"/>
</dbReference>
<proteinExistence type="predicted"/>
<keyword evidence="4" id="KW-1185">Reference proteome</keyword>
<sequence length="268" mass="29961">MIGRLSRRGRLLARGSRRPVGGFVIRDVSRRGLIRYVSASLETGRKVVLLFANANFIVKCQPFGESFRGSPFILVNDGVAMRIASKLLFGRAFRENLNGTDFVPLLVSKLATPQKLFLFGSTQEVVDRAARRLEDESDHLVVGRRNGFFFDDAELVAQINETGATVLLVGLGNPLQEQWIERNMGNLKPSLIVGVGALFVWLSGSQKRAPEWIRSLHLEWAYRLAKEPTRLLSRYTVGMVRFASIVLSESRSPPTHYFKASVTAPSDR</sequence>
<gene>
    <name evidence="3" type="ORF">ACFPFW_15610</name>
</gene>
<protein>
    <submittedName>
        <fullName evidence="3">WecB/TagA/CpsF family glycosyltransferase</fullName>
    </submittedName>
</protein>
<evidence type="ECO:0000256" key="1">
    <source>
        <dbReference type="ARBA" id="ARBA00022676"/>
    </source>
</evidence>
<evidence type="ECO:0000256" key="2">
    <source>
        <dbReference type="ARBA" id="ARBA00022679"/>
    </source>
</evidence>
<dbReference type="CDD" id="cd06533">
    <property type="entry name" value="Glyco_transf_WecG_TagA"/>
    <property type="match status" value="1"/>
</dbReference>
<keyword evidence="1" id="KW-0328">Glycosyltransferase</keyword>
<evidence type="ECO:0000313" key="4">
    <source>
        <dbReference type="Proteomes" id="UP001595796"/>
    </source>
</evidence>
<dbReference type="EMBL" id="JBHSJF010000007">
    <property type="protein sequence ID" value="MFC5069444.1"/>
    <property type="molecule type" value="Genomic_DNA"/>
</dbReference>
<organism evidence="3 4">
    <name type="scientific">Flaviflagellibacter deserti</name>
    <dbReference type="NCBI Taxonomy" id="2267266"/>
    <lineage>
        <taxon>Bacteria</taxon>
        <taxon>Pseudomonadati</taxon>
        <taxon>Pseudomonadota</taxon>
        <taxon>Alphaproteobacteria</taxon>
        <taxon>Hyphomicrobiales</taxon>
        <taxon>Flaviflagellibacter</taxon>
    </lineage>
</organism>
<name>A0ABV9Z4I1_9HYPH</name>
<dbReference type="PANTHER" id="PTHR34136:SF1">
    <property type="entry name" value="UDP-N-ACETYL-D-MANNOSAMINURONIC ACID TRANSFERASE"/>
    <property type="match status" value="1"/>
</dbReference>